<dbReference type="GO" id="GO:0005524">
    <property type="term" value="F:ATP binding"/>
    <property type="evidence" value="ECO:0007669"/>
    <property type="project" value="UniProtKB-KW"/>
</dbReference>
<dbReference type="OrthoDB" id="2020073at2759"/>
<dbReference type="InterPro" id="IPR005615">
    <property type="entry name" value="Glutathione_synthase"/>
</dbReference>
<evidence type="ECO:0000256" key="2">
    <source>
        <dbReference type="ARBA" id="ARBA00004965"/>
    </source>
</evidence>
<dbReference type="EMBL" id="CP016248">
    <property type="protein sequence ID" value="ANQ08745.1"/>
    <property type="molecule type" value="Genomic_DNA"/>
</dbReference>
<keyword evidence="8" id="KW-0547">Nucleotide-binding</keyword>
<keyword evidence="9" id="KW-0067">ATP-binding</keyword>
<evidence type="ECO:0000256" key="9">
    <source>
        <dbReference type="ARBA" id="ARBA00022840"/>
    </source>
</evidence>
<feature type="domain" description="Glutathione synthase substrate-binding" evidence="11">
    <location>
        <begin position="283"/>
        <end position="430"/>
    </location>
</feature>
<dbReference type="Pfam" id="PF03917">
    <property type="entry name" value="GSH_synth_ATP"/>
    <property type="match status" value="1"/>
</dbReference>
<evidence type="ECO:0000256" key="4">
    <source>
        <dbReference type="ARBA" id="ARBA00012214"/>
    </source>
</evidence>
<dbReference type="Gene3D" id="3.30.1490.50">
    <property type="match status" value="1"/>
</dbReference>
<comment type="similarity">
    <text evidence="3">Belongs to the eukaryotic GSH synthase family.</text>
</comment>
<dbReference type="InterPro" id="IPR037013">
    <property type="entry name" value="GSH-S_sub-bd_sf"/>
</dbReference>
<dbReference type="EC" id="6.3.2.3" evidence="4"/>
<dbReference type="UniPathway" id="UPA00142">
    <property type="reaction ID" value="UER00210"/>
</dbReference>
<dbReference type="InterPro" id="IPR004887">
    <property type="entry name" value="GSH_synth_subst-bd"/>
</dbReference>
<dbReference type="Proteomes" id="UP000092716">
    <property type="component" value="Chromosome 10"/>
</dbReference>
<dbReference type="Gene3D" id="3.40.50.1760">
    <property type="entry name" value="Glutathione synthase, substrate-binding domain superfamily, eukaryotic"/>
    <property type="match status" value="1"/>
</dbReference>
<dbReference type="GO" id="GO:0043295">
    <property type="term" value="F:glutathione binding"/>
    <property type="evidence" value="ECO:0007669"/>
    <property type="project" value="TreeGrafter"/>
</dbReference>
<keyword evidence="13" id="KW-1185">Reference proteome</keyword>
<evidence type="ECO:0000256" key="6">
    <source>
        <dbReference type="ARBA" id="ARBA00022684"/>
    </source>
</evidence>
<evidence type="ECO:0000313" key="13">
    <source>
        <dbReference type="Proteomes" id="UP000092716"/>
    </source>
</evidence>
<comment type="cofactor">
    <cofactor evidence="1">
        <name>Mg(2+)</name>
        <dbReference type="ChEBI" id="CHEBI:18420"/>
    </cofactor>
</comment>
<dbReference type="VEuPathDB" id="PlasmoDB:PCOAH_00030560"/>
<organism evidence="12 13">
    <name type="scientific">Plasmodium coatneyi</name>
    <dbReference type="NCBI Taxonomy" id="208452"/>
    <lineage>
        <taxon>Eukaryota</taxon>
        <taxon>Sar</taxon>
        <taxon>Alveolata</taxon>
        <taxon>Apicomplexa</taxon>
        <taxon>Aconoidasida</taxon>
        <taxon>Haemosporida</taxon>
        <taxon>Plasmodiidae</taxon>
        <taxon>Plasmodium</taxon>
    </lineage>
</organism>
<dbReference type="SUPFAM" id="SSF56059">
    <property type="entry name" value="Glutathione synthetase ATP-binding domain-like"/>
    <property type="match status" value="2"/>
</dbReference>
<evidence type="ECO:0000313" key="12">
    <source>
        <dbReference type="EMBL" id="ANQ08745.1"/>
    </source>
</evidence>
<reference evidence="13" key="1">
    <citation type="submission" date="2016-06" db="EMBL/GenBank/DDBJ databases">
        <title>First high quality genome sequence of Plasmodium coatneyi using continuous long reads from single molecule, real-time sequencing.</title>
        <authorList>
            <person name="Chien J.-T."/>
            <person name="Pakala S.B."/>
            <person name="Geraldo J.A."/>
            <person name="Lapp S.A."/>
            <person name="Barnwell J.W."/>
            <person name="Kissinger J.C."/>
            <person name="Galinski M.R."/>
            <person name="Humphrey J.C."/>
        </authorList>
    </citation>
    <scope>NUCLEOTIDE SEQUENCE [LARGE SCALE GENOMIC DNA]</scope>
    <source>
        <strain evidence="13">Hackeri</strain>
    </source>
</reference>
<evidence type="ECO:0000256" key="10">
    <source>
        <dbReference type="ARBA" id="ARBA00022842"/>
    </source>
</evidence>
<evidence type="ECO:0000259" key="11">
    <source>
        <dbReference type="Pfam" id="PF03199"/>
    </source>
</evidence>
<evidence type="ECO:0000256" key="5">
    <source>
        <dbReference type="ARBA" id="ARBA00022598"/>
    </source>
</evidence>
<dbReference type="Gene3D" id="1.10.1080.10">
    <property type="entry name" value="Glutathione Synthetase, Chain A, domain 3"/>
    <property type="match status" value="1"/>
</dbReference>
<dbReference type="InterPro" id="IPR014042">
    <property type="entry name" value="Glutathione_synthase_a-hlx"/>
</dbReference>
<keyword evidence="10" id="KW-0460">Magnesium</keyword>
<keyword evidence="6" id="KW-0317">Glutathione biosynthesis</keyword>
<dbReference type="GO" id="GO:0004363">
    <property type="term" value="F:glutathione synthase activity"/>
    <property type="evidence" value="ECO:0007669"/>
    <property type="project" value="UniProtKB-EC"/>
</dbReference>
<gene>
    <name evidence="12" type="ORF">PCOAH_00030560</name>
</gene>
<dbReference type="KEGG" id="pcot:PCOAH_00030560"/>
<protein>
    <recommendedName>
        <fullName evidence="4">glutathione synthase</fullName>
        <ecNumber evidence="4">6.3.2.3</ecNumber>
    </recommendedName>
</protein>
<dbReference type="AlphaFoldDB" id="A0A1B1E1I8"/>
<dbReference type="RefSeq" id="XP_019915440.1">
    <property type="nucleotide sequence ID" value="XM_020059857.1"/>
</dbReference>
<dbReference type="GeneID" id="30909787"/>
<proteinExistence type="inferred from homology"/>
<accession>A0A1B1E1I8</accession>
<dbReference type="InterPro" id="IPR014709">
    <property type="entry name" value="Glutathione_synthase_C_euk"/>
</dbReference>
<evidence type="ECO:0000256" key="7">
    <source>
        <dbReference type="ARBA" id="ARBA00022723"/>
    </source>
</evidence>
<evidence type="ECO:0000256" key="3">
    <source>
        <dbReference type="ARBA" id="ARBA00010385"/>
    </source>
</evidence>
<name>A0A1B1E1I8_9APIC</name>
<dbReference type="Gene3D" id="3.30.470.20">
    <property type="entry name" value="ATP-grasp fold, B domain"/>
    <property type="match status" value="1"/>
</dbReference>
<evidence type="ECO:0000256" key="1">
    <source>
        <dbReference type="ARBA" id="ARBA00001946"/>
    </source>
</evidence>
<keyword evidence="5" id="KW-0436">Ligase</keyword>
<dbReference type="InterPro" id="IPR014049">
    <property type="entry name" value="Glutathione_synthase_N_euk"/>
</dbReference>
<dbReference type="Gene3D" id="3.30.1490.80">
    <property type="match status" value="1"/>
</dbReference>
<keyword evidence="7" id="KW-0479">Metal-binding</keyword>
<dbReference type="Pfam" id="PF03199">
    <property type="entry name" value="GSH_synthase"/>
    <property type="match status" value="1"/>
</dbReference>
<evidence type="ECO:0000256" key="8">
    <source>
        <dbReference type="ARBA" id="ARBA00022741"/>
    </source>
</evidence>
<dbReference type="PANTHER" id="PTHR11130">
    <property type="entry name" value="GLUTATHIONE SYNTHETASE"/>
    <property type="match status" value="1"/>
</dbReference>
<comment type="pathway">
    <text evidence="2">Sulfur metabolism; glutathione biosynthesis; glutathione from L-cysteine and L-glutamate: step 2/2.</text>
</comment>
<sequence length="771" mass="90157">MESDLESRVNHFYEVVRREILNFFTEKKDNNQYLSYARIQLLIQDLMDYLNNGAFYTFTKASQGEGNTMYLQDPKFFAFSMIPQKLSRNILQLCQQCTLLHAELFDNIVCDMPFLLSLFEGIKHYDEFCGRLIGICERVYLSMEDPGRDIKNDIRCVIGRSDYMLDSRQDERNGQNGKNEGNCHVKQVEYNTISVALGNLSTVLFEAHKNMLKQIYREYFPFKGEGQAQGHRAGGGGYSLTDVGSILERKFKNDFLEGTLTCLKKCHEAYLTETQPLQGQNKTIILSILHNGDLNLFDKYRTKYELNKMDITLKFLTLKELELFYEKKKIFLNYPHETLEETLKRVKECQGDLHKEKFAPGKLLLDLNTEEYDPSGGKCPNYKQHVFEVSVVYFRSLYSPDHFNETIWHVRELLEFSDAVKIPCLPYQLVGFKRIQMILLDESILKRYLSLDLNKMRKSEKQIQHDMKLLQKTFALQVDPSLSENEHIVSQAIREEHNYLLKPQREGGKNNLHGRDIREKLMLYYKPEQRDKLSFYVLMQKLFPTPFTAVHCRTRLRPIGEGASDASHTEKEKVGGNISCVQCANKSDVLEFSPEQSITEIGLFHNFVFCKNVNLLNEQKGYLIRTKSATENEGAVKMLSVLRNTLRNAKPLRNFKLFLREEDYYSPGEEQTALRATTLNSDYGSLHANVFFNDVSILVEDPRMTEKNSTLLFNKVRNDKRHRKRAFQKRGYWKKMHYFTRKANMMSFAFKMQNIDYEKMKKLKRGEVYST</sequence>
<dbReference type="GO" id="GO:0005829">
    <property type="term" value="C:cytosol"/>
    <property type="evidence" value="ECO:0007669"/>
    <property type="project" value="TreeGrafter"/>
</dbReference>
<dbReference type="GO" id="GO:0046872">
    <property type="term" value="F:metal ion binding"/>
    <property type="evidence" value="ECO:0007669"/>
    <property type="project" value="UniProtKB-KW"/>
</dbReference>
<dbReference type="PANTHER" id="PTHR11130:SF0">
    <property type="entry name" value="GLUTATHIONE SYNTHETASE"/>
    <property type="match status" value="1"/>
</dbReference>